<dbReference type="SUPFAM" id="SSF53933">
    <property type="entry name" value="Microbial ribonucleases"/>
    <property type="match status" value="1"/>
</dbReference>
<evidence type="ECO:0000313" key="5">
    <source>
        <dbReference type="Proteomes" id="UP000094444"/>
    </source>
</evidence>
<keyword evidence="1" id="KW-0540">Nuclease</keyword>
<dbReference type="OrthoDB" id="4998592at2759"/>
<dbReference type="Pfam" id="PF00545">
    <property type="entry name" value="Ribonuclease"/>
    <property type="match status" value="1"/>
</dbReference>
<accession>A0A2P5HQ64</accession>
<dbReference type="InParanoid" id="A0A2P5HQ64"/>
<dbReference type="InterPro" id="IPR000026">
    <property type="entry name" value="N1-like"/>
</dbReference>
<keyword evidence="2" id="KW-0378">Hydrolase</keyword>
<dbReference type="Proteomes" id="UP000094444">
    <property type="component" value="Unassembled WGS sequence"/>
</dbReference>
<evidence type="ECO:0000256" key="3">
    <source>
        <dbReference type="SAM" id="MobiDB-lite"/>
    </source>
</evidence>
<comment type="caution">
    <text evidence="4">The sequence shown here is derived from an EMBL/GenBank/DDBJ whole genome shotgun (WGS) entry which is preliminary data.</text>
</comment>
<dbReference type="GO" id="GO:0004521">
    <property type="term" value="F:RNA endonuclease activity"/>
    <property type="evidence" value="ECO:0007669"/>
    <property type="project" value="InterPro"/>
</dbReference>
<evidence type="ECO:0000256" key="1">
    <source>
        <dbReference type="ARBA" id="ARBA00022722"/>
    </source>
</evidence>
<name>A0A2P5HQ64_DIAHE</name>
<feature type="region of interest" description="Disordered" evidence="3">
    <location>
        <begin position="1"/>
        <end position="54"/>
    </location>
</feature>
<sequence>MAKKTQVKKNDDTLYSKNQCLPDKDNKISESRVRSQLTRAPEPNDRRKSGYPHPYMNLNGVILRRESTDSTSYYEYPVTQKGADYDFDCKPKQNPGAYRGIVNQNKDYRGTLCHNGEVRKGVNYPNSGDFHLCKKDK</sequence>
<feature type="compositionally biased region" description="Basic and acidic residues" evidence="3">
    <location>
        <begin position="22"/>
        <end position="33"/>
    </location>
</feature>
<dbReference type="Gene3D" id="3.10.450.30">
    <property type="entry name" value="Microbial ribonucleases"/>
    <property type="match status" value="1"/>
</dbReference>
<evidence type="ECO:0000313" key="4">
    <source>
        <dbReference type="EMBL" id="POS72406.1"/>
    </source>
</evidence>
<proteinExistence type="predicted"/>
<gene>
    <name evidence="4" type="ORF">DHEL01_v209200</name>
</gene>
<dbReference type="EMBL" id="MAVT02001006">
    <property type="protein sequence ID" value="POS72406.1"/>
    <property type="molecule type" value="Genomic_DNA"/>
</dbReference>
<protein>
    <submittedName>
        <fullName evidence="4">Uncharacterized protein</fullName>
    </submittedName>
</protein>
<reference evidence="4" key="1">
    <citation type="submission" date="2017-09" db="EMBL/GenBank/DDBJ databases">
        <title>Polyketide synthases of a Diaporthe helianthi virulent isolate.</title>
        <authorList>
            <person name="Baroncelli R."/>
        </authorList>
    </citation>
    <scope>NUCLEOTIDE SEQUENCE [LARGE SCALE GENOMIC DNA]</scope>
    <source>
        <strain evidence="4">7/96</strain>
    </source>
</reference>
<evidence type="ECO:0000256" key="2">
    <source>
        <dbReference type="ARBA" id="ARBA00022801"/>
    </source>
</evidence>
<dbReference type="InterPro" id="IPR016191">
    <property type="entry name" value="Ribonuclease/ribotoxin"/>
</dbReference>
<organism evidence="4 5">
    <name type="scientific">Diaporthe helianthi</name>
    <dbReference type="NCBI Taxonomy" id="158607"/>
    <lineage>
        <taxon>Eukaryota</taxon>
        <taxon>Fungi</taxon>
        <taxon>Dikarya</taxon>
        <taxon>Ascomycota</taxon>
        <taxon>Pezizomycotina</taxon>
        <taxon>Sordariomycetes</taxon>
        <taxon>Sordariomycetidae</taxon>
        <taxon>Diaporthales</taxon>
        <taxon>Diaporthaceae</taxon>
        <taxon>Diaporthe</taxon>
    </lineage>
</organism>
<dbReference type="GO" id="GO:0003723">
    <property type="term" value="F:RNA binding"/>
    <property type="evidence" value="ECO:0007669"/>
    <property type="project" value="InterPro"/>
</dbReference>
<dbReference type="AlphaFoldDB" id="A0A2P5HQ64"/>
<dbReference type="GO" id="GO:0016787">
    <property type="term" value="F:hydrolase activity"/>
    <property type="evidence" value="ECO:0007669"/>
    <property type="project" value="UniProtKB-KW"/>
</dbReference>
<keyword evidence="5" id="KW-1185">Reference proteome</keyword>